<dbReference type="KEGG" id="aswu:HUW51_05300"/>
<dbReference type="Pfam" id="PF20240">
    <property type="entry name" value="DUF6597"/>
    <property type="match status" value="1"/>
</dbReference>
<sequence>MIYRQIKPHPALSAYIDSYWTLDCEDNKPECERIFPDGCCGLVINLGEKCTTDNGLVILHAGKPYLVGPMTTFKETSIPPGGRLIGVCFNPAAFSQFYYQFPLSEVIDKTVDFDLIPERTMQKLMQNTVSSLNEYFGNRLTSEKHNLIPIIKDIQLAKGQISIDQLARRNFMTCRQLERSFKKHIGLSPKEFTKITRFQTAFLKIKNNYQHKSLLDIAFDCGYYDHAHLTNEIKQYTGLTPSAI</sequence>
<dbReference type="PANTHER" id="PTHR46796:SF13">
    <property type="entry name" value="HTH-TYPE TRANSCRIPTIONAL ACTIVATOR RHAS"/>
    <property type="match status" value="1"/>
</dbReference>
<evidence type="ECO:0000259" key="4">
    <source>
        <dbReference type="PROSITE" id="PS01124"/>
    </source>
</evidence>
<accession>A0A7G7G4T6</accession>
<gene>
    <name evidence="5" type="ORF">HUW51_05300</name>
</gene>
<dbReference type="SMART" id="SM00342">
    <property type="entry name" value="HTH_ARAC"/>
    <property type="match status" value="1"/>
</dbReference>
<dbReference type="EMBL" id="CP055156">
    <property type="protein sequence ID" value="QNF32170.1"/>
    <property type="molecule type" value="Genomic_DNA"/>
</dbReference>
<reference evidence="5 6" key="1">
    <citation type="journal article" date="2018" name="Int. J. Syst. Evol. Microbiol.">
        <title>Adhaeribacter swui sp. nov., isolated from wet mud.</title>
        <authorList>
            <person name="Kim D.U."/>
            <person name="Kim K.W."/>
            <person name="Kang M.S."/>
            <person name="Kim J.Y."/>
            <person name="Jang J.H."/>
            <person name="Kim M.K."/>
        </authorList>
    </citation>
    <scope>NUCLEOTIDE SEQUENCE [LARGE SCALE GENOMIC DNA]</scope>
    <source>
        <strain evidence="5 6">KCTC 52873</strain>
    </source>
</reference>
<keyword evidence="3" id="KW-0804">Transcription</keyword>
<dbReference type="SUPFAM" id="SSF46689">
    <property type="entry name" value="Homeodomain-like"/>
    <property type="match status" value="1"/>
</dbReference>
<dbReference type="InterPro" id="IPR018060">
    <property type="entry name" value="HTH_AraC"/>
</dbReference>
<dbReference type="Pfam" id="PF12833">
    <property type="entry name" value="HTH_18"/>
    <property type="match status" value="1"/>
</dbReference>
<dbReference type="Gene3D" id="1.10.10.60">
    <property type="entry name" value="Homeodomain-like"/>
    <property type="match status" value="1"/>
</dbReference>
<dbReference type="InterPro" id="IPR046532">
    <property type="entry name" value="DUF6597"/>
</dbReference>
<name>A0A7G7G4T6_9BACT</name>
<evidence type="ECO:0000313" key="5">
    <source>
        <dbReference type="EMBL" id="QNF32170.1"/>
    </source>
</evidence>
<dbReference type="PANTHER" id="PTHR46796">
    <property type="entry name" value="HTH-TYPE TRANSCRIPTIONAL ACTIVATOR RHAS-RELATED"/>
    <property type="match status" value="1"/>
</dbReference>
<keyword evidence="1" id="KW-0805">Transcription regulation</keyword>
<dbReference type="Proteomes" id="UP000515237">
    <property type="component" value="Chromosome"/>
</dbReference>
<dbReference type="InterPro" id="IPR009057">
    <property type="entry name" value="Homeodomain-like_sf"/>
</dbReference>
<dbReference type="PROSITE" id="PS01124">
    <property type="entry name" value="HTH_ARAC_FAMILY_2"/>
    <property type="match status" value="1"/>
</dbReference>
<evidence type="ECO:0000256" key="2">
    <source>
        <dbReference type="ARBA" id="ARBA00023125"/>
    </source>
</evidence>
<dbReference type="GO" id="GO:0043565">
    <property type="term" value="F:sequence-specific DNA binding"/>
    <property type="evidence" value="ECO:0007669"/>
    <property type="project" value="InterPro"/>
</dbReference>
<evidence type="ECO:0000256" key="3">
    <source>
        <dbReference type="ARBA" id="ARBA00023163"/>
    </source>
</evidence>
<organism evidence="5 6">
    <name type="scientific">Adhaeribacter swui</name>
    <dbReference type="NCBI Taxonomy" id="2086471"/>
    <lineage>
        <taxon>Bacteria</taxon>
        <taxon>Pseudomonadati</taxon>
        <taxon>Bacteroidota</taxon>
        <taxon>Cytophagia</taxon>
        <taxon>Cytophagales</taxon>
        <taxon>Hymenobacteraceae</taxon>
        <taxon>Adhaeribacter</taxon>
    </lineage>
</organism>
<dbReference type="AlphaFoldDB" id="A0A7G7G4T6"/>
<evidence type="ECO:0000313" key="6">
    <source>
        <dbReference type="Proteomes" id="UP000515237"/>
    </source>
</evidence>
<keyword evidence="6" id="KW-1185">Reference proteome</keyword>
<dbReference type="InterPro" id="IPR050204">
    <property type="entry name" value="AraC_XylS_family_regulators"/>
</dbReference>
<dbReference type="GO" id="GO:0003700">
    <property type="term" value="F:DNA-binding transcription factor activity"/>
    <property type="evidence" value="ECO:0007669"/>
    <property type="project" value="InterPro"/>
</dbReference>
<dbReference type="RefSeq" id="WP_185272951.1">
    <property type="nucleotide sequence ID" value="NZ_CP055156.1"/>
</dbReference>
<feature type="domain" description="HTH araC/xylS-type" evidence="4">
    <location>
        <begin position="145"/>
        <end position="244"/>
    </location>
</feature>
<proteinExistence type="predicted"/>
<keyword evidence="2" id="KW-0238">DNA-binding</keyword>
<protein>
    <submittedName>
        <fullName evidence="5">Helix-turn-helix transcriptional regulator</fullName>
    </submittedName>
</protein>
<evidence type="ECO:0000256" key="1">
    <source>
        <dbReference type="ARBA" id="ARBA00023015"/>
    </source>
</evidence>